<organism evidence="13 14">
    <name type="scientific">Candida parapsilosis</name>
    <name type="common">Yeast</name>
    <dbReference type="NCBI Taxonomy" id="5480"/>
    <lineage>
        <taxon>Eukaryota</taxon>
        <taxon>Fungi</taxon>
        <taxon>Dikarya</taxon>
        <taxon>Ascomycota</taxon>
        <taxon>Saccharomycotina</taxon>
        <taxon>Pichiomycetes</taxon>
        <taxon>Debaryomycetaceae</taxon>
        <taxon>Candida/Lodderomyces clade</taxon>
        <taxon>Candida</taxon>
    </lineage>
</organism>
<comment type="subcellular location">
    <subcellularLocation>
        <location evidence="2">Membrane</location>
        <topology evidence="2">Multi-pass membrane protein</topology>
    </subcellularLocation>
</comment>
<evidence type="ECO:0000256" key="9">
    <source>
        <dbReference type="ARBA" id="ARBA00023136"/>
    </source>
</evidence>
<dbReference type="PANTHER" id="PTHR23289">
    <property type="entry name" value="CYTOCHROME C OXIDASE ASSEMBLY PROTEIN COX15"/>
    <property type="match status" value="1"/>
</dbReference>
<feature type="transmembrane region" description="Helical" evidence="12">
    <location>
        <begin position="438"/>
        <end position="458"/>
    </location>
</feature>
<evidence type="ECO:0000256" key="3">
    <source>
        <dbReference type="ARBA" id="ARBA00022692"/>
    </source>
</evidence>
<evidence type="ECO:0000313" key="14">
    <source>
        <dbReference type="Proteomes" id="UP000590412"/>
    </source>
</evidence>
<dbReference type="GO" id="GO:0006784">
    <property type="term" value="P:heme A biosynthetic process"/>
    <property type="evidence" value="ECO:0007669"/>
    <property type="project" value="EnsemblFungi"/>
</dbReference>
<dbReference type="AlphaFoldDB" id="A0A8X7T9M7"/>
<name>A0A8X7T9M7_CANPA</name>
<feature type="transmembrane region" description="Helical" evidence="12">
    <location>
        <begin position="205"/>
        <end position="223"/>
    </location>
</feature>
<dbReference type="GO" id="GO:0046872">
    <property type="term" value="F:metal ion binding"/>
    <property type="evidence" value="ECO:0007669"/>
    <property type="project" value="UniProtKB-KW"/>
</dbReference>
<dbReference type="GO" id="GO:0005759">
    <property type="term" value="C:mitochondrial matrix"/>
    <property type="evidence" value="ECO:0007669"/>
    <property type="project" value="EnsemblFungi"/>
</dbReference>
<proteinExistence type="inferred from homology"/>
<evidence type="ECO:0000256" key="10">
    <source>
        <dbReference type="ARBA" id="ARBA00044501"/>
    </source>
</evidence>
<dbReference type="PANTHER" id="PTHR23289:SF2">
    <property type="entry name" value="CYTOCHROME C OXIDASE ASSEMBLY PROTEIN COX15 HOMOLOG"/>
    <property type="match status" value="1"/>
</dbReference>
<dbReference type="HAMAP" id="MF_01665">
    <property type="entry name" value="HemeA_synth_type2"/>
    <property type="match status" value="1"/>
</dbReference>
<evidence type="ECO:0000313" key="13">
    <source>
        <dbReference type="EMBL" id="KAF6045342.1"/>
    </source>
</evidence>
<keyword evidence="7" id="KW-0408">Iron</keyword>
<evidence type="ECO:0000256" key="1">
    <source>
        <dbReference type="ARBA" id="ARBA00001970"/>
    </source>
</evidence>
<dbReference type="GO" id="GO:0005743">
    <property type="term" value="C:mitochondrial inner membrane"/>
    <property type="evidence" value="ECO:0007669"/>
    <property type="project" value="EnsemblFungi"/>
</dbReference>
<feature type="transmembrane region" description="Helical" evidence="12">
    <location>
        <begin position="375"/>
        <end position="395"/>
    </location>
</feature>
<evidence type="ECO:0000256" key="5">
    <source>
        <dbReference type="ARBA" id="ARBA00022989"/>
    </source>
</evidence>
<protein>
    <submittedName>
        <fullName evidence="13">Cytochrome oxidase assembly family protein</fullName>
    </submittedName>
</protein>
<evidence type="ECO:0000256" key="4">
    <source>
        <dbReference type="ARBA" id="ARBA00022723"/>
    </source>
</evidence>
<keyword evidence="5 12" id="KW-1133">Transmembrane helix</keyword>
<dbReference type="GO" id="GO:0051537">
    <property type="term" value="F:2 iron, 2 sulfur cluster binding"/>
    <property type="evidence" value="ECO:0007669"/>
    <property type="project" value="EnsemblFungi"/>
</dbReference>
<feature type="transmembrane region" description="Helical" evidence="12">
    <location>
        <begin position="175"/>
        <end position="193"/>
    </location>
</feature>
<keyword evidence="9 12" id="KW-0472">Membrane</keyword>
<evidence type="ECO:0000256" key="2">
    <source>
        <dbReference type="ARBA" id="ARBA00004141"/>
    </source>
</evidence>
<keyword evidence="8" id="KW-0350">Heme biosynthesis</keyword>
<keyword evidence="4" id="KW-0479">Metal-binding</keyword>
<evidence type="ECO:0000256" key="12">
    <source>
        <dbReference type="SAM" id="Phobius"/>
    </source>
</evidence>
<sequence>MFHKASSCLARSKLGIRVLNLQLPLAATPLRSRISSTILKQCRTKFSTPYVHAPQLKRAYSTASSTFESAANATRAIPKAKPDVVPPKSVGYWLIGTSTLIFGIVVLGGLTRLTESGLSITEWKPVTGSIPPLNEQDWIDEFNKYKDSPEFKQLNSHITLEDFKFIFFMEWSHRLVGRCIGLFLIVPAVIFYARNKFTPRLTKRVIGLTGLLGLQGAIGWWMVKSGLDEEQLAERKSKPTVSQYRLTTHLGAAFLMYLAVLYTAFEVLNENKLLTMIKKGKGQAVETILSQLQNPALKNTRMMALGLLVLTFVTAMSGGMVAGLDAGLIYNTFPHMGDDWVPSKNELMSDVFSRKSDKSDLFWRNCLENPTTVQLIHRIFATTTFFAVVGAHMYVNKRKAIIPKTAKSMMHATMGFVTLQVTLGITTLIYLVPISLAAAHQAGALALLTAVLAFCARLKKPRPELARYVRSLITKRAV</sequence>
<comment type="pathway">
    <text evidence="10">Porphyrin-containing compound metabolism; heme A biosynthesis; heme A from heme O: step 1/1.</text>
</comment>
<comment type="caution">
    <text evidence="13">The sequence shown here is derived from an EMBL/GenBank/DDBJ whole genome shotgun (WGS) entry which is preliminary data.</text>
</comment>
<dbReference type="Proteomes" id="UP000590412">
    <property type="component" value="Unassembled WGS sequence"/>
</dbReference>
<reference evidence="13" key="1">
    <citation type="submission" date="2020-03" db="EMBL/GenBank/DDBJ databases">
        <title>FDA dAtabase for Regulatory Grade micrObial Sequences (FDA-ARGOS): Supporting development and validation of Infectious Disease Dx tests.</title>
        <authorList>
            <person name="Campos J."/>
            <person name="Goldberg B."/>
            <person name="Tallon L."/>
            <person name="Sadzewicz L."/>
            <person name="Vavikolanu K."/>
            <person name="Mehta A."/>
            <person name="Aluvathingal J."/>
            <person name="Nadendla S."/>
            <person name="Nandy P."/>
            <person name="Geyer C."/>
            <person name="Yan Y."/>
            <person name="Sichtig H."/>
        </authorList>
    </citation>
    <scope>NUCLEOTIDE SEQUENCE [LARGE SCALE GENOMIC DNA]</scope>
    <source>
        <strain evidence="13">FDAARGOS_652</strain>
    </source>
</reference>
<dbReference type="InterPro" id="IPR003780">
    <property type="entry name" value="COX15/CtaA_fam"/>
</dbReference>
<accession>A0A8X7T9M7</accession>
<evidence type="ECO:0000256" key="8">
    <source>
        <dbReference type="ARBA" id="ARBA00023133"/>
    </source>
</evidence>
<comment type="catalytic activity">
    <reaction evidence="11">
        <text>Fe(II)-heme o + 2 A + H2O = Fe(II)-heme a + 2 AH2</text>
        <dbReference type="Rhea" id="RHEA:63388"/>
        <dbReference type="ChEBI" id="CHEBI:13193"/>
        <dbReference type="ChEBI" id="CHEBI:15377"/>
        <dbReference type="ChEBI" id="CHEBI:17499"/>
        <dbReference type="ChEBI" id="CHEBI:60530"/>
        <dbReference type="ChEBI" id="CHEBI:61715"/>
        <dbReference type="EC" id="1.17.99.9"/>
    </reaction>
    <physiologicalReaction direction="left-to-right" evidence="11">
        <dbReference type="Rhea" id="RHEA:63389"/>
    </physiologicalReaction>
</comment>
<dbReference type="EMBL" id="JABWAB010000009">
    <property type="protein sequence ID" value="KAF6045342.1"/>
    <property type="molecule type" value="Genomic_DNA"/>
</dbReference>
<keyword evidence="3 12" id="KW-0812">Transmembrane</keyword>
<comment type="cofactor">
    <cofactor evidence="1">
        <name>heme b</name>
        <dbReference type="ChEBI" id="CHEBI:60344"/>
    </cofactor>
</comment>
<feature type="transmembrane region" description="Helical" evidence="12">
    <location>
        <begin position="415"/>
        <end position="432"/>
    </location>
</feature>
<dbReference type="OrthoDB" id="1726137at2759"/>
<evidence type="ECO:0000256" key="6">
    <source>
        <dbReference type="ARBA" id="ARBA00023002"/>
    </source>
</evidence>
<gene>
    <name evidence="13" type="ORF">FOB60_004914</name>
</gene>
<dbReference type="InterPro" id="IPR023754">
    <property type="entry name" value="HemeA_Synthase_type2"/>
</dbReference>
<keyword evidence="6" id="KW-0560">Oxidoreductase</keyword>
<evidence type="ECO:0000256" key="11">
    <source>
        <dbReference type="ARBA" id="ARBA00048044"/>
    </source>
</evidence>
<dbReference type="GO" id="GO:0016653">
    <property type="term" value="F:oxidoreductase activity, acting on NAD(P)H, heme protein as acceptor"/>
    <property type="evidence" value="ECO:0007669"/>
    <property type="project" value="TreeGrafter"/>
</dbReference>
<evidence type="ECO:0000256" key="7">
    <source>
        <dbReference type="ARBA" id="ARBA00023004"/>
    </source>
</evidence>
<dbReference type="Pfam" id="PF02628">
    <property type="entry name" value="COX15-CtaA"/>
    <property type="match status" value="1"/>
</dbReference>
<feature type="transmembrane region" description="Helical" evidence="12">
    <location>
        <begin position="305"/>
        <end position="330"/>
    </location>
</feature>
<feature type="transmembrane region" description="Helical" evidence="12">
    <location>
        <begin position="243"/>
        <end position="268"/>
    </location>
</feature>
<dbReference type="GO" id="GO:0120547">
    <property type="term" value="F:heme A synthase activity"/>
    <property type="evidence" value="ECO:0007669"/>
    <property type="project" value="UniProtKB-EC"/>
</dbReference>
<feature type="transmembrane region" description="Helical" evidence="12">
    <location>
        <begin position="90"/>
        <end position="110"/>
    </location>
</feature>